<keyword evidence="2" id="KW-1185">Reference proteome</keyword>
<dbReference type="EMBL" id="SLWS01000001">
    <property type="protein sequence ID" value="TCO65949.1"/>
    <property type="molecule type" value="Genomic_DNA"/>
</dbReference>
<proteinExistence type="predicted"/>
<dbReference type="Proteomes" id="UP000295680">
    <property type="component" value="Unassembled WGS sequence"/>
</dbReference>
<accession>A0A4R2K7M0</accession>
<comment type="caution">
    <text evidence="1">The sequence shown here is derived from an EMBL/GenBank/DDBJ whole genome shotgun (WGS) entry which is preliminary data.</text>
</comment>
<organism evidence="1 2">
    <name type="scientific">Actinocrispum wychmicini</name>
    <dbReference type="NCBI Taxonomy" id="1213861"/>
    <lineage>
        <taxon>Bacteria</taxon>
        <taxon>Bacillati</taxon>
        <taxon>Actinomycetota</taxon>
        <taxon>Actinomycetes</taxon>
        <taxon>Pseudonocardiales</taxon>
        <taxon>Pseudonocardiaceae</taxon>
        <taxon>Actinocrispum</taxon>
    </lineage>
</organism>
<name>A0A4R2K7M0_9PSEU</name>
<gene>
    <name evidence="1" type="ORF">EV192_1011741</name>
</gene>
<reference evidence="1 2" key="1">
    <citation type="submission" date="2019-03" db="EMBL/GenBank/DDBJ databases">
        <title>Genomic Encyclopedia of Type Strains, Phase IV (KMG-IV): sequencing the most valuable type-strain genomes for metagenomic binning, comparative biology and taxonomic classification.</title>
        <authorList>
            <person name="Goeker M."/>
        </authorList>
    </citation>
    <scope>NUCLEOTIDE SEQUENCE [LARGE SCALE GENOMIC DNA]</scope>
    <source>
        <strain evidence="1 2">DSM 45934</strain>
    </source>
</reference>
<dbReference type="RefSeq" id="WP_132112715.1">
    <property type="nucleotide sequence ID" value="NZ_SLWS01000001.1"/>
</dbReference>
<evidence type="ECO:0000313" key="1">
    <source>
        <dbReference type="EMBL" id="TCO65949.1"/>
    </source>
</evidence>
<sequence>MSSIRRRGSGLPLTVGTGWVSALDDPLAGQVKPTQEYQRAQAGELNAYRQARLAYYGLETHWPDAPFWRRRHVDV</sequence>
<evidence type="ECO:0000313" key="2">
    <source>
        <dbReference type="Proteomes" id="UP000295680"/>
    </source>
</evidence>
<dbReference type="AlphaFoldDB" id="A0A4R2K7M0"/>
<dbReference type="OrthoDB" id="9799983at2"/>
<protein>
    <submittedName>
        <fullName evidence="1">Uncharacterized protein</fullName>
    </submittedName>
</protein>